<feature type="repeat" description="ANK" evidence="3">
    <location>
        <begin position="530"/>
        <end position="562"/>
    </location>
</feature>
<dbReference type="Pfam" id="PF23239">
    <property type="entry name" value="DUF7069"/>
    <property type="match status" value="1"/>
</dbReference>
<reference evidence="5" key="1">
    <citation type="journal article" date="2019" name="Beilstein J. Org. Chem.">
        <title>Nanangenines: drimane sesquiterpenoids as the dominant metabolite cohort of a novel Australian fungus, Aspergillus nanangensis.</title>
        <authorList>
            <person name="Lacey H.J."/>
            <person name="Gilchrist C.L.M."/>
            <person name="Crombie A."/>
            <person name="Kalaitzis J.A."/>
            <person name="Vuong D."/>
            <person name="Rutledge P.J."/>
            <person name="Turner P."/>
            <person name="Pitt J.I."/>
            <person name="Lacey E."/>
            <person name="Chooi Y.H."/>
            <person name="Piggott A.M."/>
        </authorList>
    </citation>
    <scope>NUCLEOTIDE SEQUENCE</scope>
    <source>
        <strain evidence="5">MST-FP2251</strain>
    </source>
</reference>
<gene>
    <name evidence="5" type="ORF">FE257_008909</name>
</gene>
<feature type="domain" description="DUF7069" evidence="4">
    <location>
        <begin position="209"/>
        <end position="263"/>
    </location>
</feature>
<dbReference type="GO" id="GO:0003824">
    <property type="term" value="F:catalytic activity"/>
    <property type="evidence" value="ECO:0007669"/>
    <property type="project" value="InterPro"/>
</dbReference>
<dbReference type="InterPro" id="IPR035994">
    <property type="entry name" value="Nucleoside_phosphorylase_sf"/>
</dbReference>
<proteinExistence type="predicted"/>
<dbReference type="GO" id="GO:0009116">
    <property type="term" value="P:nucleoside metabolic process"/>
    <property type="evidence" value="ECO:0007669"/>
    <property type="project" value="InterPro"/>
</dbReference>
<dbReference type="SUPFAM" id="SSF48403">
    <property type="entry name" value="Ankyrin repeat"/>
    <property type="match status" value="1"/>
</dbReference>
<dbReference type="PROSITE" id="PS50088">
    <property type="entry name" value="ANK_REPEAT"/>
    <property type="match status" value="6"/>
</dbReference>
<dbReference type="Pfam" id="PF00023">
    <property type="entry name" value="Ank"/>
    <property type="match status" value="2"/>
</dbReference>
<feature type="repeat" description="ANK" evidence="3">
    <location>
        <begin position="463"/>
        <end position="495"/>
    </location>
</feature>
<organism evidence="5 6">
    <name type="scientific">Aspergillus nanangensis</name>
    <dbReference type="NCBI Taxonomy" id="2582783"/>
    <lineage>
        <taxon>Eukaryota</taxon>
        <taxon>Fungi</taxon>
        <taxon>Dikarya</taxon>
        <taxon>Ascomycota</taxon>
        <taxon>Pezizomycotina</taxon>
        <taxon>Eurotiomycetes</taxon>
        <taxon>Eurotiomycetidae</taxon>
        <taxon>Eurotiales</taxon>
        <taxon>Aspergillaceae</taxon>
        <taxon>Aspergillus</taxon>
        <taxon>Aspergillus subgen. Circumdati</taxon>
    </lineage>
</organism>
<feature type="repeat" description="ANK" evidence="3">
    <location>
        <begin position="603"/>
        <end position="635"/>
    </location>
</feature>
<accession>A0AAD4GZR5</accession>
<dbReference type="Gene3D" id="1.25.40.20">
    <property type="entry name" value="Ankyrin repeat-containing domain"/>
    <property type="match status" value="4"/>
</dbReference>
<evidence type="ECO:0000313" key="6">
    <source>
        <dbReference type="Proteomes" id="UP001194746"/>
    </source>
</evidence>
<keyword evidence="6" id="KW-1185">Reference proteome</keyword>
<reference evidence="5" key="2">
    <citation type="submission" date="2020-02" db="EMBL/GenBank/DDBJ databases">
        <authorList>
            <person name="Gilchrist C.L.M."/>
            <person name="Chooi Y.-H."/>
        </authorList>
    </citation>
    <scope>NUCLEOTIDE SEQUENCE</scope>
    <source>
        <strain evidence="5">MST-FP2251</strain>
    </source>
</reference>
<dbReference type="InterPro" id="IPR055497">
    <property type="entry name" value="DUF7069"/>
</dbReference>
<dbReference type="SUPFAM" id="SSF53167">
    <property type="entry name" value="Purine and uridine phosphorylases"/>
    <property type="match status" value="1"/>
</dbReference>
<dbReference type="InterPro" id="IPR002110">
    <property type="entry name" value="Ankyrin_rpt"/>
</dbReference>
<dbReference type="PRINTS" id="PR01415">
    <property type="entry name" value="ANKYRIN"/>
</dbReference>
<keyword evidence="2 3" id="KW-0040">ANK repeat</keyword>
<dbReference type="Proteomes" id="UP001194746">
    <property type="component" value="Unassembled WGS sequence"/>
</dbReference>
<evidence type="ECO:0000259" key="4">
    <source>
        <dbReference type="Pfam" id="PF23239"/>
    </source>
</evidence>
<dbReference type="Pfam" id="PF12796">
    <property type="entry name" value="Ank_2"/>
    <property type="match status" value="3"/>
</dbReference>
<evidence type="ECO:0000256" key="1">
    <source>
        <dbReference type="ARBA" id="ARBA00022737"/>
    </source>
</evidence>
<dbReference type="PANTHER" id="PTHR24171:SF8">
    <property type="entry name" value="BRCA1-ASSOCIATED RING DOMAIN PROTEIN 1"/>
    <property type="match status" value="1"/>
</dbReference>
<feature type="repeat" description="ANK" evidence="3">
    <location>
        <begin position="497"/>
        <end position="529"/>
    </location>
</feature>
<name>A0AAD4GZR5_ASPNN</name>
<dbReference type="PROSITE" id="PS50297">
    <property type="entry name" value="ANK_REP_REGION"/>
    <property type="match status" value="6"/>
</dbReference>
<comment type="caution">
    <text evidence="5">The sequence shown here is derived from an EMBL/GenBank/DDBJ whole genome shotgun (WGS) entry which is preliminary data.</text>
</comment>
<dbReference type="InterPro" id="IPR036770">
    <property type="entry name" value="Ankyrin_rpt-contain_sf"/>
</dbReference>
<evidence type="ECO:0000256" key="3">
    <source>
        <dbReference type="PROSITE-ProRule" id="PRU00023"/>
    </source>
</evidence>
<keyword evidence="1" id="KW-0677">Repeat</keyword>
<dbReference type="AlphaFoldDB" id="A0AAD4GZR5"/>
<evidence type="ECO:0000313" key="5">
    <source>
        <dbReference type="EMBL" id="KAF9893938.1"/>
    </source>
</evidence>
<dbReference type="SMART" id="SM00248">
    <property type="entry name" value="ANK"/>
    <property type="match status" value="8"/>
</dbReference>
<dbReference type="PANTHER" id="PTHR24171">
    <property type="entry name" value="ANKYRIN REPEAT DOMAIN-CONTAINING PROTEIN 39-RELATED"/>
    <property type="match status" value="1"/>
</dbReference>
<dbReference type="EMBL" id="VCAU01000005">
    <property type="protein sequence ID" value="KAF9893938.1"/>
    <property type="molecule type" value="Genomic_DNA"/>
</dbReference>
<evidence type="ECO:0000256" key="2">
    <source>
        <dbReference type="ARBA" id="ARBA00023043"/>
    </source>
</evidence>
<sequence>MPGPSREHFQIGWICALPIEAAAASQMLDENLGELEEQDPNDPNIYTLGRIDKHYVVIACLPAGQYGTTSATTVANNIVRTFSRSLRIGLMVGVGGGIPSADHDIRLGDIVISCPVDNCGELLGYVPVGQVLQEGLAADICNECRTDDQGRLIQMLNEFHEKSVSSTQETWLKFLITSRPYDEIQIGFRTITNSFPHIHLKGELENEKIHQEINLVIKMKVNKLAEDLELSDSMRERVKIQLLQMEHRTYLWLYLAIGDIYATFHNSLWPDDESIPLIPASVNSAYEKILTRVPPSQIDTVKTVLRIIVAARRPFTVEEISTYCFDRQDAEAQLAQICIRYILMDDLIDYEVEPDIIWGPYDYAKIEEQIFIEYAAEHWPDHVRSMPEGSQEEIKCLLIELYDPTAVQFGDWFRIFWRRVPWELKFLHPKMKAIHLAAFNGHKEIIECLITENENIVNQLDGNGASALLWASWNGYYEVAQSLLEHGADINAEGGEYGTTALHAASEHGHDQIVQILLERGADVNAQEEYGSTALHAASEHGHNKIVQILLERGADVNAQDREYGITALQAASRHGYDKTVQILLEHGANINPQRKEYRGWRYGTTALHAASGHGHNKVVQILLEHGADVNARSKRYYTTALHAASEHGHDKVVQILEHGADVNARSEECESALQAACHAGYKEIVQILLEHGADVNAQSEDTLDQEYASVPRTALDRPYETALKKGRDKIGHMLQELEAALERSSLLFKTGSPDQD</sequence>
<dbReference type="Gene3D" id="3.40.50.1580">
    <property type="entry name" value="Nucleoside phosphorylase domain"/>
    <property type="match status" value="1"/>
</dbReference>
<feature type="repeat" description="ANK" evidence="3">
    <location>
        <begin position="669"/>
        <end position="701"/>
    </location>
</feature>
<protein>
    <recommendedName>
        <fullName evidence="4">DUF7069 domain-containing protein</fullName>
    </recommendedName>
</protein>
<feature type="repeat" description="ANK" evidence="3">
    <location>
        <begin position="564"/>
        <end position="596"/>
    </location>
</feature>